<dbReference type="Gene3D" id="3.30.479.30">
    <property type="entry name" value="Band 7 domain"/>
    <property type="match status" value="1"/>
</dbReference>
<protein>
    <recommendedName>
        <fullName evidence="1">Band 7 domain-containing protein</fullName>
    </recommendedName>
</protein>
<comment type="caution">
    <text evidence="2">The sequence shown here is derived from an EMBL/GenBank/DDBJ whole genome shotgun (WGS) entry which is preliminary data.</text>
</comment>
<gene>
    <name evidence="2" type="ORF">A2746_02415</name>
</gene>
<reference evidence="2 3" key="1">
    <citation type="journal article" date="2016" name="Nat. Commun.">
        <title>Thousands of microbial genomes shed light on interconnected biogeochemical processes in an aquifer system.</title>
        <authorList>
            <person name="Anantharaman K."/>
            <person name="Brown C.T."/>
            <person name="Hug L.A."/>
            <person name="Sharon I."/>
            <person name="Castelle C.J."/>
            <person name="Probst A.J."/>
            <person name="Thomas B.C."/>
            <person name="Singh A."/>
            <person name="Wilkins M.J."/>
            <person name="Karaoz U."/>
            <person name="Brodie E.L."/>
            <person name="Williams K.H."/>
            <person name="Hubbard S.S."/>
            <person name="Banfield J.F."/>
        </authorList>
    </citation>
    <scope>NUCLEOTIDE SEQUENCE [LARGE SCALE GENOMIC DNA]</scope>
</reference>
<organism evidence="2 3">
    <name type="scientific">Candidatus Yanofskybacteria bacterium RIFCSPHIGHO2_01_FULL_44_22</name>
    <dbReference type="NCBI Taxonomy" id="1802669"/>
    <lineage>
        <taxon>Bacteria</taxon>
        <taxon>Candidatus Yanofskyibacteriota</taxon>
    </lineage>
</organism>
<dbReference type="STRING" id="1802669.A2746_02415"/>
<evidence type="ECO:0000313" key="3">
    <source>
        <dbReference type="Proteomes" id="UP000177419"/>
    </source>
</evidence>
<evidence type="ECO:0000259" key="1">
    <source>
        <dbReference type="Pfam" id="PF01145"/>
    </source>
</evidence>
<dbReference type="InterPro" id="IPR036013">
    <property type="entry name" value="Band_7/SPFH_dom_sf"/>
</dbReference>
<dbReference type="SUPFAM" id="SSF117892">
    <property type="entry name" value="Band 7/SPFH domain"/>
    <property type="match status" value="1"/>
</dbReference>
<accession>A0A1F8F0X4</accession>
<proteinExistence type="predicted"/>
<dbReference type="AlphaFoldDB" id="A0A1F8F0X4"/>
<dbReference type="InterPro" id="IPR001107">
    <property type="entry name" value="Band_7"/>
</dbReference>
<feature type="domain" description="Band 7" evidence="1">
    <location>
        <begin position="29"/>
        <end position="166"/>
    </location>
</feature>
<name>A0A1F8F0X4_9BACT</name>
<dbReference type="Proteomes" id="UP000177419">
    <property type="component" value="Unassembled WGS sequence"/>
</dbReference>
<dbReference type="Pfam" id="PF01145">
    <property type="entry name" value="Band_7"/>
    <property type="match status" value="1"/>
</dbReference>
<dbReference type="EMBL" id="MGJJ01000002">
    <property type="protein sequence ID" value="OGN05929.1"/>
    <property type="molecule type" value="Genomic_DNA"/>
</dbReference>
<sequence length="184" mass="21162">MDGAFEWLNKIFQYFWQFVPRPYLITWVNRGVRYRRGKPPILVKPGVRWYWPLTTEVKVINVTLQAQEFHATVYTTRDGKSFSLGYTLVFTVSDPVIADSSTDNYVQTIGELAESILSPIVASHTFLELLEMIAKSPRRGSLDAILSRKTRTAMKTYGINVTYCRVNTFSVTCVLDLHQDQRQS</sequence>
<evidence type="ECO:0000313" key="2">
    <source>
        <dbReference type="EMBL" id="OGN05929.1"/>
    </source>
</evidence>